<dbReference type="InterPro" id="IPR001283">
    <property type="entry name" value="CRISP-related"/>
</dbReference>
<dbReference type="InterPro" id="IPR035940">
    <property type="entry name" value="CAP_sf"/>
</dbReference>
<evidence type="ECO:0000256" key="1">
    <source>
        <dbReference type="SAM" id="MobiDB-lite"/>
    </source>
</evidence>
<evidence type="ECO:0000259" key="3">
    <source>
        <dbReference type="SMART" id="SM00198"/>
    </source>
</evidence>
<dbReference type="EMBL" id="VXIS01000248">
    <property type="protein sequence ID" value="KAA8895721.1"/>
    <property type="molecule type" value="Genomic_DNA"/>
</dbReference>
<comment type="caution">
    <text evidence="4">The sequence shown here is derived from an EMBL/GenBank/DDBJ whole genome shotgun (WGS) entry which is preliminary data.</text>
</comment>
<dbReference type="Pfam" id="PF00188">
    <property type="entry name" value="CAP"/>
    <property type="match status" value="1"/>
</dbReference>
<reference evidence="4 5" key="1">
    <citation type="submission" date="2019-09" db="EMBL/GenBank/DDBJ databases">
        <title>Draft genome of the ectomycorrhizal ascomycete Sphaerosporella brunnea.</title>
        <authorList>
            <consortium name="DOE Joint Genome Institute"/>
            <person name="Benucci G.M."/>
            <person name="Marozzi G."/>
            <person name="Antonielli L."/>
            <person name="Sanchez S."/>
            <person name="Marco P."/>
            <person name="Wang X."/>
            <person name="Falini L.B."/>
            <person name="Barry K."/>
            <person name="Haridas S."/>
            <person name="Lipzen A."/>
            <person name="Labutti K."/>
            <person name="Grigoriev I.V."/>
            <person name="Murat C."/>
            <person name="Martin F."/>
            <person name="Albertini E."/>
            <person name="Donnini D."/>
            <person name="Bonito G."/>
        </authorList>
    </citation>
    <scope>NUCLEOTIDE SEQUENCE [LARGE SCALE GENOMIC DNA]</scope>
    <source>
        <strain evidence="4 5">Sb_GMNB300</strain>
    </source>
</reference>
<accession>A0A5J5EKH9</accession>
<organism evidence="4 5">
    <name type="scientific">Sphaerosporella brunnea</name>
    <dbReference type="NCBI Taxonomy" id="1250544"/>
    <lineage>
        <taxon>Eukaryota</taxon>
        <taxon>Fungi</taxon>
        <taxon>Dikarya</taxon>
        <taxon>Ascomycota</taxon>
        <taxon>Pezizomycotina</taxon>
        <taxon>Pezizomycetes</taxon>
        <taxon>Pezizales</taxon>
        <taxon>Pyronemataceae</taxon>
        <taxon>Sphaerosporella</taxon>
    </lineage>
</organism>
<dbReference type="SMART" id="SM00198">
    <property type="entry name" value="SCP"/>
    <property type="match status" value="1"/>
</dbReference>
<proteinExistence type="predicted"/>
<feature type="region of interest" description="Disordered" evidence="1">
    <location>
        <begin position="58"/>
        <end position="100"/>
    </location>
</feature>
<dbReference type="AlphaFoldDB" id="A0A5J5EKH9"/>
<dbReference type="InterPro" id="IPR014044">
    <property type="entry name" value="CAP_dom"/>
</dbReference>
<feature type="chain" id="PRO_5023860790" evidence="2">
    <location>
        <begin position="19"/>
        <end position="287"/>
    </location>
</feature>
<dbReference type="OrthoDB" id="337038at2759"/>
<dbReference type="Gene3D" id="3.40.33.10">
    <property type="entry name" value="CAP"/>
    <property type="match status" value="1"/>
</dbReference>
<sequence>MRYSTAISAMLMAGLVAAVPANLEERHDYWVTEYKTVEVTAYETAQVTVTGNTYTRTEYPGRHHGGKAKTYYAEPETSTCTEEGYPAPTPADEEHGNGNDYEQATYYTTYTWEYHEPAHTTPPVYTQPATPTYSSPAKATPTAAPSTGNSFNDKCLETHNNYRAMHGAAPLEWDNDMASWASGVSGACVFKHSGGPYGENLAAGYSSPEEAITAWYDEGSLYNYANGDFSDATGHFTQVVWKSAKKVGCAVYTCNGADGTPGDFLTCEYDTGNVIGEFQQNVLPATS</sequence>
<keyword evidence="2" id="KW-0732">Signal</keyword>
<feature type="region of interest" description="Disordered" evidence="1">
    <location>
        <begin position="121"/>
        <end position="150"/>
    </location>
</feature>
<dbReference type="PRINTS" id="PR00837">
    <property type="entry name" value="V5TPXLIKE"/>
</dbReference>
<feature type="domain" description="SCP" evidence="3">
    <location>
        <begin position="150"/>
        <end position="276"/>
    </location>
</feature>
<dbReference type="PANTHER" id="PTHR10334">
    <property type="entry name" value="CYSTEINE-RICH SECRETORY PROTEIN-RELATED"/>
    <property type="match status" value="1"/>
</dbReference>
<protein>
    <submittedName>
        <fullName evidence="4">CAP domain-containing protein</fullName>
    </submittedName>
</protein>
<name>A0A5J5EKH9_9PEZI</name>
<dbReference type="InParanoid" id="A0A5J5EKH9"/>
<evidence type="ECO:0000313" key="4">
    <source>
        <dbReference type="EMBL" id="KAA8895721.1"/>
    </source>
</evidence>
<keyword evidence="5" id="KW-1185">Reference proteome</keyword>
<gene>
    <name evidence="4" type="ORF">FN846DRAFT_893917</name>
</gene>
<feature type="signal peptide" evidence="2">
    <location>
        <begin position="1"/>
        <end position="18"/>
    </location>
</feature>
<dbReference type="Proteomes" id="UP000326924">
    <property type="component" value="Unassembled WGS sequence"/>
</dbReference>
<evidence type="ECO:0000313" key="5">
    <source>
        <dbReference type="Proteomes" id="UP000326924"/>
    </source>
</evidence>
<evidence type="ECO:0000256" key="2">
    <source>
        <dbReference type="SAM" id="SignalP"/>
    </source>
</evidence>
<dbReference type="SUPFAM" id="SSF55797">
    <property type="entry name" value="PR-1-like"/>
    <property type="match status" value="1"/>
</dbReference>
<feature type="compositionally biased region" description="Low complexity" evidence="1">
    <location>
        <begin position="128"/>
        <end position="147"/>
    </location>
</feature>